<dbReference type="Pfam" id="PF03611">
    <property type="entry name" value="EIIC-GAT"/>
    <property type="match status" value="1"/>
</dbReference>
<evidence type="ECO:0000256" key="3">
    <source>
        <dbReference type="ARBA" id="ARBA00022448"/>
    </source>
</evidence>
<evidence type="ECO:0000313" key="16">
    <source>
        <dbReference type="Proteomes" id="UP001194273"/>
    </source>
</evidence>
<evidence type="ECO:0000256" key="14">
    <source>
        <dbReference type="SAM" id="Phobius"/>
    </source>
</evidence>
<keyword evidence="5" id="KW-0762">Sugar transport</keyword>
<keyword evidence="6" id="KW-0598">Phosphotransferase system</keyword>
<feature type="transmembrane region" description="Helical" evidence="14">
    <location>
        <begin position="319"/>
        <end position="340"/>
    </location>
</feature>
<dbReference type="InterPro" id="IPR051562">
    <property type="entry name" value="Ascorbate-PTS_EIIC"/>
</dbReference>
<evidence type="ECO:0000256" key="6">
    <source>
        <dbReference type="ARBA" id="ARBA00022683"/>
    </source>
</evidence>
<feature type="transmembrane region" description="Helical" evidence="14">
    <location>
        <begin position="258"/>
        <end position="277"/>
    </location>
</feature>
<dbReference type="NCBIfam" id="NF006920">
    <property type="entry name" value="PRK09410.1-2"/>
    <property type="match status" value="1"/>
</dbReference>
<comment type="subcellular location">
    <subcellularLocation>
        <location evidence="1">Cell membrane</location>
        <topology evidence="1">Multi-pass membrane protein</topology>
    </subcellularLocation>
</comment>
<evidence type="ECO:0000256" key="8">
    <source>
        <dbReference type="ARBA" id="ARBA00022989"/>
    </source>
</evidence>
<feature type="transmembrane region" description="Helical" evidence="14">
    <location>
        <begin position="129"/>
        <end position="159"/>
    </location>
</feature>
<comment type="subunit">
    <text evidence="2">Homodimer.</text>
</comment>
<gene>
    <name evidence="15" type="ORF">INF26_04420</name>
</gene>
<dbReference type="PANTHER" id="PTHR33843:SF4">
    <property type="entry name" value="ASCORBATE-SPECIFIC PTS SYSTEM EIIC COMPONENT"/>
    <property type="match status" value="1"/>
</dbReference>
<keyword evidence="4" id="KW-1003">Cell membrane</keyword>
<evidence type="ECO:0000256" key="5">
    <source>
        <dbReference type="ARBA" id="ARBA00022597"/>
    </source>
</evidence>
<evidence type="ECO:0000256" key="10">
    <source>
        <dbReference type="ARBA" id="ARBA00037387"/>
    </source>
</evidence>
<feature type="transmembrane region" description="Helical" evidence="14">
    <location>
        <begin position="219"/>
        <end position="238"/>
    </location>
</feature>
<keyword evidence="8 14" id="KW-1133">Transmembrane helix</keyword>
<proteinExistence type="inferred from homology"/>
<dbReference type="EMBL" id="JADCJZ010000002">
    <property type="protein sequence ID" value="MBE5024096.1"/>
    <property type="molecule type" value="Genomic_DNA"/>
</dbReference>
<feature type="transmembrane region" description="Helical" evidence="14">
    <location>
        <begin position="12"/>
        <end position="30"/>
    </location>
</feature>
<comment type="function">
    <text evidence="10">The phosphoenolpyruvate-dependent sugar phosphotransferase system (sugar PTS), a major carbohydrate active transport system, catalyzes the phosphorylation of incoming sugar substrates concomitantly with their translocation across the cell membrane. The enzyme II UlaABC PTS system is involved in ascorbate transport.</text>
</comment>
<comment type="similarity">
    <text evidence="11">Belongs to the UlaA family.</text>
</comment>
<evidence type="ECO:0000313" key="15">
    <source>
        <dbReference type="EMBL" id="MBE5024096.1"/>
    </source>
</evidence>
<evidence type="ECO:0000256" key="13">
    <source>
        <dbReference type="ARBA" id="ARBA00042859"/>
    </source>
</evidence>
<dbReference type="PANTHER" id="PTHR33843">
    <property type="entry name" value="ASCORBATE-SPECIFIC PTS SYSTEM EIIC COMPONENT"/>
    <property type="match status" value="1"/>
</dbReference>
<feature type="transmembrane region" description="Helical" evidence="14">
    <location>
        <begin position="90"/>
        <end position="108"/>
    </location>
</feature>
<evidence type="ECO:0000256" key="7">
    <source>
        <dbReference type="ARBA" id="ARBA00022692"/>
    </source>
</evidence>
<feature type="transmembrane region" description="Helical" evidence="14">
    <location>
        <begin position="42"/>
        <end position="70"/>
    </location>
</feature>
<keyword evidence="3" id="KW-0813">Transport</keyword>
<keyword evidence="7 14" id="KW-0812">Transmembrane</keyword>
<evidence type="ECO:0000256" key="1">
    <source>
        <dbReference type="ARBA" id="ARBA00004651"/>
    </source>
</evidence>
<evidence type="ECO:0000256" key="4">
    <source>
        <dbReference type="ARBA" id="ARBA00022475"/>
    </source>
</evidence>
<dbReference type="Proteomes" id="UP001194273">
    <property type="component" value="Unassembled WGS sequence"/>
</dbReference>
<protein>
    <recommendedName>
        <fullName evidence="12">Ascorbate-specific PTS system EIIC component</fullName>
    </recommendedName>
    <alternativeName>
        <fullName evidence="13">Ascorbate-specific permease IIC component UlaA</fullName>
    </alternativeName>
</protein>
<dbReference type="InterPro" id="IPR004703">
    <property type="entry name" value="PTS_sugar-sp_permease"/>
</dbReference>
<sequence length="430" mass="45343">MDAVLNFVINEIFGQGAIFLALIALIGLILQKKPVSEIVRGTIMTAIGFFVLNTGTGLITGSSIDGIISAFNTVMPQAVETTSVDIGGEYGTEIGIVMILAFLVNILFARFTKWKTIFLTGHMFYWFPYVFIAAGVGAGLSGAPLIALAAIFTSLYFIISPNLIRPFVTKATGDDSFTLGHPTTGLSVISGLVARAVGDPSHSTEDIKVPKSLGFLREVSITGSILVALSYVAMFFVLQANGYDPAEVWGYAGGTTGIFTYVFTHAVYFGVGMTVMMQGVRMLIAEIVPAFQGIAEKIVPGAIPALDCPVIFPYGPNALIIGFIVALITSIITILVTTAMGVFPTVVIPLVTTCFFEIGAASIICNAQGGVRGTIIGAALCGVLAVLLVGFGAYFFNNTIQDWMLVYGGQDFDIWGMICGAVARLIAGVA</sequence>
<name>A0ABR9QSP4_9ACTN</name>
<organism evidence="15 16">
    <name type="scientific">Thermophilibacter gallinarum</name>
    <dbReference type="NCBI Taxonomy" id="2779357"/>
    <lineage>
        <taxon>Bacteria</taxon>
        <taxon>Bacillati</taxon>
        <taxon>Actinomycetota</taxon>
        <taxon>Coriobacteriia</taxon>
        <taxon>Coriobacteriales</taxon>
        <taxon>Atopobiaceae</taxon>
        <taxon>Thermophilibacter</taxon>
    </lineage>
</organism>
<reference evidence="15 16" key="1">
    <citation type="submission" date="2020-10" db="EMBL/GenBank/DDBJ databases">
        <title>ChiBAC.</title>
        <authorList>
            <person name="Zenner C."/>
            <person name="Hitch T.C.A."/>
            <person name="Clavel T."/>
        </authorList>
    </citation>
    <scope>NUCLEOTIDE SEQUENCE [LARGE SCALE GENOMIC DNA]</scope>
    <source>
        <strain evidence="15 16">DSM 107455</strain>
    </source>
</reference>
<keyword evidence="9 14" id="KW-0472">Membrane</keyword>
<keyword evidence="16" id="KW-1185">Reference proteome</keyword>
<dbReference type="RefSeq" id="WP_193529528.1">
    <property type="nucleotide sequence ID" value="NZ_JADCJZ010000002.1"/>
</dbReference>
<accession>A0ABR9QSP4</accession>
<feature type="transmembrane region" description="Helical" evidence="14">
    <location>
        <begin position="374"/>
        <end position="396"/>
    </location>
</feature>
<feature type="transmembrane region" description="Helical" evidence="14">
    <location>
        <begin position="346"/>
        <end position="367"/>
    </location>
</feature>
<evidence type="ECO:0000256" key="2">
    <source>
        <dbReference type="ARBA" id="ARBA00011738"/>
    </source>
</evidence>
<evidence type="ECO:0000256" key="9">
    <source>
        <dbReference type="ARBA" id="ARBA00023136"/>
    </source>
</evidence>
<comment type="caution">
    <text evidence="15">The sequence shown here is derived from an EMBL/GenBank/DDBJ whole genome shotgun (WGS) entry which is preliminary data.</text>
</comment>
<evidence type="ECO:0000256" key="12">
    <source>
        <dbReference type="ARBA" id="ARBA00039702"/>
    </source>
</evidence>
<evidence type="ECO:0000256" key="11">
    <source>
        <dbReference type="ARBA" id="ARBA00038218"/>
    </source>
</evidence>